<dbReference type="Pfam" id="PF13550">
    <property type="entry name" value="Phage-tail_3"/>
    <property type="match status" value="1"/>
</dbReference>
<evidence type="ECO:0000259" key="3">
    <source>
        <dbReference type="Pfam" id="PF13550"/>
    </source>
</evidence>
<name>A0A0M6XT18_9RHOB</name>
<sequence>MATLVLGAVGAAVGGSLGGSILGVSGAVIGRAVGATVGRVIDQSIMGSGSEAVEHGRMDRLRLTGASEGSAIPRVVGRVRVGGQVIWATRFKEHRESTGGSGKGGPKPPKQTTYSYSISLAMALCEGEIARVGRIWADGSEIARRSIQMRVYRGTEDQLPDALIEAVDGRGNAPAFRGTAYVVIEDLDLTPFGNRVPHLTFEVLRHARAEGQVASPAELIEGVALVPGTGEYALATTAVHYDHGGGAKESANINTAQTSSDFRVAMRDLTEEMPNLKSVSLVVSWFGDDLRCGDCAIRPKVEQTEVDGTPQPWNVSGVRRSRAGRVPALDGRPVYGGTPSDASVIEAIRHLNKEGLDVTFYPFILMEQMAGNGLPDPWGGEEQAALPWRGRITTTRAAGMDGSTDRSAAAEAEVDRFFGRARAGDFAVRVIDPILGPSRTVVAGPEDDWSYRRFILHYATLCAEAGGVEAFCIGSEMRALTQIRGAGDSFPAVAAMRSLAAEVRKILPDAKIGYAADWSEYFGYHPQDTGNVHFHLDPLWADGNVDFVGIDNYMPMADWRAGRDHLDAGAGSVGNIDYLRQNVEGGEGFDWSYPTPEARDAQRRVPITDGEHKEPWVWRYKDIAGWWGNLHHDRIDGVRSDLPTAWLPGSKPVRFTEFGCAAIDKGANQPNRFFDEKSSESGLPFYSNGRRDDAMQVQYLRAFIDHWRRRNDAEPMVDLAHSFAWAWDTRPWPYFPELTDLWSDGVNYARGHWISGRTGNQPLATVIAEICRASGLEAFDVSGVHGVVRGYVMTNVQNARADLQPLMIAHGIEARERNGVLVFSMRADAVERAVSDESLVRRDGPIIARHRAPEAEIARRVIVHHVDAAGDFEVRIADAMKPGTGSLPVSETELPLSLTKGEAHGLAERFLSEAGIVRDVVDLDIAPSNRSVGVGDLLRIDDTADLWRVDRLDDAGARRIKAVRTERAIFEPSDEVEDGSGRTRPLAPLPVDATYLELPLLTGQEVAHAPWVAVAARPWPGAVALHASIDGSGYRFNRLIEAPSLVGATRTVLEPARPGIWDRGDELLVQLDMGALSSVSETALLAGANAVAIGDGSIRGWEVLQFRDARLVAPGVWALSNRLRGQRGTEHAMRKAHPVGSRVVFLDETLTQIDLPRERVGLDIHYLCGPANLPIDNEAFSPATQVAMGEGLRPYAPVHLRCRREGARLLLNWVRRSRLDMGGWDIADVPLGEASERYLVQVVAPEDVVVVETSVSRSEVSLDVGTWGSRDDLRVRVAQVSDEVGPGQFAEVAVG</sequence>
<dbReference type="InterPro" id="IPR017853">
    <property type="entry name" value="GH"/>
</dbReference>
<dbReference type="InterPro" id="IPR025195">
    <property type="entry name" value="GTA_TIM_dom"/>
</dbReference>
<gene>
    <name evidence="5" type="ORF">JAN5088_03023</name>
</gene>
<evidence type="ECO:0000259" key="4">
    <source>
        <dbReference type="Pfam" id="PF23666"/>
    </source>
</evidence>
<organism evidence="5 6">
    <name type="scientific">Jannaschia rubra</name>
    <dbReference type="NCBI Taxonomy" id="282197"/>
    <lineage>
        <taxon>Bacteria</taxon>
        <taxon>Pseudomonadati</taxon>
        <taxon>Pseudomonadota</taxon>
        <taxon>Alphaproteobacteria</taxon>
        <taxon>Rhodobacterales</taxon>
        <taxon>Roseobacteraceae</taxon>
        <taxon>Jannaschia</taxon>
    </lineage>
</organism>
<dbReference type="Proteomes" id="UP000048908">
    <property type="component" value="Unassembled WGS sequence"/>
</dbReference>
<reference evidence="5 6" key="1">
    <citation type="submission" date="2015-07" db="EMBL/GenBank/DDBJ databases">
        <authorList>
            <person name="Noorani M."/>
        </authorList>
    </citation>
    <scope>NUCLEOTIDE SEQUENCE [LARGE SCALE GENOMIC DNA]</scope>
    <source>
        <strain evidence="5 6">CECT 5088</strain>
    </source>
</reference>
<evidence type="ECO:0000313" key="6">
    <source>
        <dbReference type="Proteomes" id="UP000048908"/>
    </source>
</evidence>
<feature type="region of interest" description="Disordered" evidence="1">
    <location>
        <begin position="92"/>
        <end position="112"/>
    </location>
</feature>
<dbReference type="RefSeq" id="WP_055683606.1">
    <property type="nucleotide sequence ID" value="NZ_CXPG01000021.1"/>
</dbReference>
<dbReference type="Gene3D" id="3.20.20.80">
    <property type="entry name" value="Glycosidases"/>
    <property type="match status" value="1"/>
</dbReference>
<dbReference type="CDD" id="cd19607">
    <property type="entry name" value="GTA_TIM-barrel-like"/>
    <property type="match status" value="1"/>
</dbReference>
<evidence type="ECO:0008006" key="7">
    <source>
        <dbReference type="Google" id="ProtNLM"/>
    </source>
</evidence>
<dbReference type="EMBL" id="CXPG01000021">
    <property type="protein sequence ID" value="CTQ34230.1"/>
    <property type="molecule type" value="Genomic_DNA"/>
</dbReference>
<evidence type="ECO:0000259" key="2">
    <source>
        <dbReference type="Pfam" id="PF13547"/>
    </source>
</evidence>
<dbReference type="SUPFAM" id="SSF51445">
    <property type="entry name" value="(Trans)glycosidases"/>
    <property type="match status" value="1"/>
</dbReference>
<keyword evidence="6" id="KW-1185">Reference proteome</keyword>
<accession>A0A0M6XT18</accession>
<proteinExistence type="predicted"/>
<dbReference type="STRING" id="282197.SAMN04488517_103114"/>
<feature type="domain" description="Tip attachment protein J" evidence="3">
    <location>
        <begin position="795"/>
        <end position="953"/>
    </location>
</feature>
<dbReference type="InterPro" id="IPR032876">
    <property type="entry name" value="J_dom"/>
</dbReference>
<protein>
    <recommendedName>
        <fullName evidence="7">Host specificity protein</fullName>
    </recommendedName>
</protein>
<dbReference type="OrthoDB" id="8445115at2"/>
<dbReference type="Pfam" id="PF13547">
    <property type="entry name" value="GTA_TIM"/>
    <property type="match status" value="1"/>
</dbReference>
<dbReference type="InterPro" id="IPR056490">
    <property type="entry name" value="Rcc01698_C"/>
</dbReference>
<evidence type="ECO:0000256" key="1">
    <source>
        <dbReference type="SAM" id="MobiDB-lite"/>
    </source>
</evidence>
<dbReference type="Pfam" id="PF23666">
    <property type="entry name" value="Rcc01698_C"/>
    <property type="match status" value="1"/>
</dbReference>
<evidence type="ECO:0000313" key="5">
    <source>
        <dbReference type="EMBL" id="CTQ34230.1"/>
    </source>
</evidence>
<feature type="domain" description="Rcc01698-like C-terminal" evidence="4">
    <location>
        <begin position="1045"/>
        <end position="1144"/>
    </location>
</feature>
<feature type="domain" description="GTA TIM-barrel-like" evidence="2">
    <location>
        <begin position="449"/>
        <end position="736"/>
    </location>
</feature>